<evidence type="ECO:0000313" key="8">
    <source>
        <dbReference type="Proteomes" id="UP000289555"/>
    </source>
</evidence>
<dbReference type="InterPro" id="IPR023296">
    <property type="entry name" value="Glyco_hydro_beta-prop_sf"/>
</dbReference>
<dbReference type="InterPro" id="IPR051795">
    <property type="entry name" value="Glycosyl_Hydrlase_43"/>
</dbReference>
<keyword evidence="8" id="KW-1185">Reference proteome</keyword>
<evidence type="ECO:0000259" key="5">
    <source>
        <dbReference type="Pfam" id="PF00005"/>
    </source>
</evidence>
<keyword evidence="3 4" id="KW-0326">Glycosidase</keyword>
<name>A0ABM7GRN2_9GAMM</name>
<keyword evidence="2 4" id="KW-0378">Hydrolase</keyword>
<dbReference type="Proteomes" id="UP000289555">
    <property type="component" value="Chromosome"/>
</dbReference>
<protein>
    <submittedName>
        <fullName evidence="7">Uncharacterized protein</fullName>
    </submittedName>
</protein>
<proteinExistence type="inferred from homology"/>
<reference evidence="8" key="1">
    <citation type="journal article" date="2019" name="Microbiol. Resour. Announc.">
        <title>Complete Genome Sequence of Halomonas olivaria, a Moderately Halophilic Bacterium Isolated from Olive Processing Effluents, Obtained by Nanopore Sequencing.</title>
        <authorList>
            <person name="Nagata S."/>
            <person name="Ii K.M."/>
            <person name="Tsukimi T."/>
            <person name="Miura M.C."/>
            <person name="Galipon J."/>
            <person name="Arakawa K."/>
        </authorList>
    </citation>
    <scope>NUCLEOTIDE SEQUENCE [LARGE SCALE GENOMIC DNA]</scope>
    <source>
        <strain evidence="8">TYRC17</strain>
    </source>
</reference>
<evidence type="ECO:0000259" key="6">
    <source>
        <dbReference type="Pfam" id="PF17851"/>
    </source>
</evidence>
<feature type="domain" description="ABC transporter" evidence="5">
    <location>
        <begin position="448"/>
        <end position="568"/>
    </location>
</feature>
<evidence type="ECO:0000256" key="4">
    <source>
        <dbReference type="RuleBase" id="RU361187"/>
    </source>
</evidence>
<dbReference type="EMBL" id="AP019416">
    <property type="protein sequence ID" value="BBI53471.1"/>
    <property type="molecule type" value="Genomic_DNA"/>
</dbReference>
<organism evidence="7 8">
    <name type="scientific">Vreelandella olivaria</name>
    <dbReference type="NCBI Taxonomy" id="390919"/>
    <lineage>
        <taxon>Bacteria</taxon>
        <taxon>Pseudomonadati</taxon>
        <taxon>Pseudomonadota</taxon>
        <taxon>Gammaproteobacteria</taxon>
        <taxon>Oceanospirillales</taxon>
        <taxon>Halomonadaceae</taxon>
        <taxon>Vreelandella</taxon>
    </lineage>
</organism>
<accession>A0ABM7GRN2</accession>
<dbReference type="InterPro" id="IPR027417">
    <property type="entry name" value="P-loop_NTPase"/>
</dbReference>
<dbReference type="Pfam" id="PF17851">
    <property type="entry name" value="GH43_C2"/>
    <property type="match status" value="1"/>
</dbReference>
<comment type="similarity">
    <text evidence="1 4">Belongs to the glycosyl hydrolase 43 family.</text>
</comment>
<dbReference type="Pfam" id="PF04616">
    <property type="entry name" value="Glyco_hydro_43"/>
    <property type="match status" value="1"/>
</dbReference>
<dbReference type="InterPro" id="IPR006710">
    <property type="entry name" value="Glyco_hydro_43"/>
</dbReference>
<dbReference type="PANTHER" id="PTHR42812">
    <property type="entry name" value="BETA-XYLOSIDASE"/>
    <property type="match status" value="1"/>
</dbReference>
<dbReference type="SUPFAM" id="SSF49899">
    <property type="entry name" value="Concanavalin A-like lectins/glucanases"/>
    <property type="match status" value="1"/>
</dbReference>
<evidence type="ECO:0000256" key="1">
    <source>
        <dbReference type="ARBA" id="ARBA00009865"/>
    </source>
</evidence>
<dbReference type="SUPFAM" id="SSF52540">
    <property type="entry name" value="P-loop containing nucleoside triphosphate hydrolases"/>
    <property type="match status" value="1"/>
</dbReference>
<dbReference type="InterPro" id="IPR013320">
    <property type="entry name" value="ConA-like_dom_sf"/>
</dbReference>
<evidence type="ECO:0000313" key="7">
    <source>
        <dbReference type="EMBL" id="BBI53471.1"/>
    </source>
</evidence>
<dbReference type="InterPro" id="IPR003439">
    <property type="entry name" value="ABC_transporter-like_ATP-bd"/>
</dbReference>
<feature type="domain" description="Beta-xylosidase C-terminal Concanavalin A-like" evidence="6">
    <location>
        <begin position="215"/>
        <end position="335"/>
    </location>
</feature>
<dbReference type="SUPFAM" id="SSF75005">
    <property type="entry name" value="Arabinanase/levansucrase/invertase"/>
    <property type="match status" value="1"/>
</dbReference>
<dbReference type="InterPro" id="IPR041542">
    <property type="entry name" value="GH43_C2"/>
</dbReference>
<dbReference type="Gene3D" id="2.60.120.200">
    <property type="match status" value="1"/>
</dbReference>
<dbReference type="Gene3D" id="2.115.10.20">
    <property type="entry name" value="Glycosyl hydrolase domain, family 43"/>
    <property type="match status" value="1"/>
</dbReference>
<dbReference type="PANTHER" id="PTHR42812:SF12">
    <property type="entry name" value="BETA-XYLOSIDASE-RELATED"/>
    <property type="match status" value="1"/>
</dbReference>
<gene>
    <name evidence="7" type="ORF">HORIV_58920</name>
</gene>
<sequence>MKAPWSDPVYLNSSGFDPSLFHDDDGRKWLINLQWDYRQREGRDRFGGIVLQEYDVELRRLVGDITTIFTGTELKLTEGPHLYRRDGWYHLLVAEGGTGYQHAVTMARSKTLTGPYEVHPQNPLLTASHDPDHPLQRAGHADLVDSPEGDTYLVHLCGRPLPGTRLSPLGRETAIQRVAWGSDGWLRLDHGGNTPALKVAMSGVTQKPPAPEEHYDFATDTLPAAFQWLRTPYPDRLFSLTERPGYLRLFGRESVGSWFEQALVARRQDNIHCSAETTLEFEPEDIQQFAGLIAYYNRFKFHYLAVTLNDAGDKVLSVISCLDDWPNGNLKIADVSVRPWRHDSARAGYPRPGAVLSLCPRWRGVAADRPRAGRWPALRRRQRSCPRLLYRHLLGMAAHDISGRGTPPISRRSAIAAPLFQRRDKLMAEVTLRDIEKTFHGKATVIPDLNLHIEDGSFTVLVGPSGCGKSTLLRMIAGLETVTQGTITIGGEDVTTAEPSDRDIAMVFQSYALYPHMTVARNIDFGMRLAKVPAKEREAKVAEAARLLNLEDLLERKPAELSGGQRQRWR</sequence>
<dbReference type="Gene3D" id="3.40.50.300">
    <property type="entry name" value="P-loop containing nucleotide triphosphate hydrolases"/>
    <property type="match status" value="1"/>
</dbReference>
<evidence type="ECO:0000256" key="2">
    <source>
        <dbReference type="ARBA" id="ARBA00022801"/>
    </source>
</evidence>
<dbReference type="Pfam" id="PF00005">
    <property type="entry name" value="ABC_tran"/>
    <property type="match status" value="1"/>
</dbReference>
<evidence type="ECO:0000256" key="3">
    <source>
        <dbReference type="ARBA" id="ARBA00023295"/>
    </source>
</evidence>